<dbReference type="InterPro" id="IPR002677">
    <property type="entry name" value="Ribosomal_bL32"/>
</dbReference>
<gene>
    <name evidence="6" type="primary">rpmF</name>
    <name evidence="6" type="ORF">COX64_03025</name>
</gene>
<evidence type="ECO:0000256" key="3">
    <source>
        <dbReference type="ARBA" id="ARBA00023274"/>
    </source>
</evidence>
<dbReference type="GO" id="GO:0006412">
    <property type="term" value="P:translation"/>
    <property type="evidence" value="ECO:0007669"/>
    <property type="project" value="InterPro"/>
</dbReference>
<dbReference type="EMBL" id="PFQB01000078">
    <property type="protein sequence ID" value="PJA13653.1"/>
    <property type="molecule type" value="Genomic_DNA"/>
</dbReference>
<sequence length="51" mass="5703">MPATPKKRHSHARSARRNKVNSRVELEGVAICSKCGHLKKNHAKCIHCNAK</sequence>
<evidence type="ECO:0000256" key="4">
    <source>
        <dbReference type="ARBA" id="ARBA00035178"/>
    </source>
</evidence>
<keyword evidence="3" id="KW-0687">Ribonucleoprotein</keyword>
<dbReference type="Pfam" id="PF01783">
    <property type="entry name" value="Ribosomal_L32p"/>
    <property type="match status" value="1"/>
</dbReference>
<dbReference type="GO" id="GO:0015934">
    <property type="term" value="C:large ribosomal subunit"/>
    <property type="evidence" value="ECO:0007669"/>
    <property type="project" value="InterPro"/>
</dbReference>
<evidence type="ECO:0000256" key="5">
    <source>
        <dbReference type="SAM" id="MobiDB-lite"/>
    </source>
</evidence>
<dbReference type="SUPFAM" id="SSF57829">
    <property type="entry name" value="Zn-binding ribosomal proteins"/>
    <property type="match status" value="1"/>
</dbReference>
<dbReference type="Proteomes" id="UP000228952">
    <property type="component" value="Unassembled WGS sequence"/>
</dbReference>
<evidence type="ECO:0000256" key="2">
    <source>
        <dbReference type="ARBA" id="ARBA00022980"/>
    </source>
</evidence>
<dbReference type="NCBIfam" id="TIGR01031">
    <property type="entry name" value="rpmF_bact"/>
    <property type="match status" value="1"/>
</dbReference>
<evidence type="ECO:0000313" key="7">
    <source>
        <dbReference type="Proteomes" id="UP000228952"/>
    </source>
</evidence>
<evidence type="ECO:0000313" key="6">
    <source>
        <dbReference type="EMBL" id="PJA13653.1"/>
    </source>
</evidence>
<keyword evidence="2 6" id="KW-0689">Ribosomal protein</keyword>
<dbReference type="AlphaFoldDB" id="A0A2M7W1L3"/>
<accession>A0A2M7W1L3</accession>
<reference evidence="7" key="1">
    <citation type="submission" date="2017-09" db="EMBL/GenBank/DDBJ databases">
        <title>Depth-based differentiation of microbial function through sediment-hosted aquifers and enrichment of novel symbionts in the deep terrestrial subsurface.</title>
        <authorList>
            <person name="Probst A.J."/>
            <person name="Ladd B."/>
            <person name="Jarett J.K."/>
            <person name="Geller-Mcgrath D.E."/>
            <person name="Sieber C.M.K."/>
            <person name="Emerson J.B."/>
            <person name="Anantharaman K."/>
            <person name="Thomas B.C."/>
            <person name="Malmstrom R."/>
            <person name="Stieglmeier M."/>
            <person name="Klingl A."/>
            <person name="Woyke T."/>
            <person name="Ryan C.M."/>
            <person name="Banfield J.F."/>
        </authorList>
    </citation>
    <scope>NUCLEOTIDE SEQUENCE [LARGE SCALE GENOMIC DNA]</scope>
</reference>
<comment type="similarity">
    <text evidence="1">Belongs to the bacterial ribosomal protein bL32 family.</text>
</comment>
<protein>
    <recommendedName>
        <fullName evidence="4">Large ribosomal subunit protein bL32</fullName>
    </recommendedName>
</protein>
<dbReference type="InterPro" id="IPR011332">
    <property type="entry name" value="Ribosomal_zn-bd"/>
</dbReference>
<name>A0A2M7W1L3_9BACT</name>
<comment type="caution">
    <text evidence="6">The sequence shown here is derived from an EMBL/GenBank/DDBJ whole genome shotgun (WGS) entry which is preliminary data.</text>
</comment>
<feature type="region of interest" description="Disordered" evidence="5">
    <location>
        <begin position="1"/>
        <end position="20"/>
    </location>
</feature>
<proteinExistence type="inferred from homology"/>
<evidence type="ECO:0000256" key="1">
    <source>
        <dbReference type="ARBA" id="ARBA00008560"/>
    </source>
</evidence>
<dbReference type="GO" id="GO:0003735">
    <property type="term" value="F:structural constituent of ribosome"/>
    <property type="evidence" value="ECO:0007669"/>
    <property type="project" value="InterPro"/>
</dbReference>
<organism evidence="6 7">
    <name type="scientific">Candidatus Dojkabacteria bacterium CG_4_10_14_0_2_um_filter_Dojkabacteria_WS6_41_15</name>
    <dbReference type="NCBI Taxonomy" id="2014249"/>
    <lineage>
        <taxon>Bacteria</taxon>
        <taxon>Candidatus Dojkabacteria</taxon>
    </lineage>
</organism>